<dbReference type="AlphaFoldDB" id="A0A0J9C144"/>
<evidence type="ECO:0000313" key="4">
    <source>
        <dbReference type="EMBL" id="KMW18813.1"/>
    </source>
</evidence>
<dbReference type="PANTHER" id="PTHR30486:SF15">
    <property type="entry name" value="TYPE II_IV SECRETION SYSTEM ATPASE"/>
    <property type="match status" value="1"/>
</dbReference>
<name>A0A0J9C144_9FIRM</name>
<reference evidence="4 5" key="1">
    <citation type="submission" date="2011-04" db="EMBL/GenBank/DDBJ databases">
        <title>The Genome Sequence of Clostridium citroniae WAL-19142.</title>
        <authorList>
            <consortium name="The Broad Institute Genome Sequencing Platform"/>
            <person name="Earl A."/>
            <person name="Ward D."/>
            <person name="Feldgarden M."/>
            <person name="Gevers D."/>
            <person name="Warren Y.A."/>
            <person name="Tyrrell K.L."/>
            <person name="Citron D.M."/>
            <person name="Goldstein E.J."/>
            <person name="Daigneault M."/>
            <person name="Allen-Vercoe E."/>
            <person name="Young S.K."/>
            <person name="Zeng Q."/>
            <person name="Gargeya S."/>
            <person name="Fitzgerald M."/>
            <person name="Haas B."/>
            <person name="Abouelleil A."/>
            <person name="Alvarado L."/>
            <person name="Arachchi H.M."/>
            <person name="Berlin A."/>
            <person name="Brown A."/>
            <person name="Chapman S.B."/>
            <person name="Chen Z."/>
            <person name="Dunbar C."/>
            <person name="Freedman E."/>
            <person name="Gearin G."/>
            <person name="Gellesch M."/>
            <person name="Goldberg J."/>
            <person name="Griggs A."/>
            <person name="Gujja S."/>
            <person name="Heilman E.R."/>
            <person name="Heiman D."/>
            <person name="Howarth C."/>
            <person name="Larson L."/>
            <person name="Lui A."/>
            <person name="MacDonald P.J."/>
            <person name="Mehta T."/>
            <person name="Montmayeur A."/>
            <person name="Murphy C."/>
            <person name="Neiman D."/>
            <person name="Pearson M."/>
            <person name="Priest M."/>
            <person name="Roberts A."/>
            <person name="Saif S."/>
            <person name="Shea T."/>
            <person name="Shenoy N."/>
            <person name="Sisk P."/>
            <person name="Stolte C."/>
            <person name="Sykes S."/>
            <person name="White J."/>
            <person name="Yandava C."/>
            <person name="Wortman J."/>
            <person name="Nusbaum C."/>
            <person name="Birren B."/>
        </authorList>
    </citation>
    <scope>NUCLEOTIDE SEQUENCE [LARGE SCALE GENOMIC DNA]</scope>
    <source>
        <strain evidence="4 5">WAL-19142</strain>
    </source>
</reference>
<gene>
    <name evidence="4" type="ORF">HMPREF9470_02917</name>
</gene>
<organism evidence="4 5">
    <name type="scientific">[Clostridium] citroniae WAL-19142</name>
    <dbReference type="NCBI Taxonomy" id="742734"/>
    <lineage>
        <taxon>Bacteria</taxon>
        <taxon>Bacillati</taxon>
        <taxon>Bacillota</taxon>
        <taxon>Clostridia</taxon>
        <taxon>Lachnospirales</taxon>
        <taxon>Lachnospiraceae</taxon>
        <taxon>Enterocloster</taxon>
    </lineage>
</organism>
<feature type="domain" description="Bacterial type II secretion system protein E" evidence="3">
    <location>
        <begin position="132"/>
        <end position="406"/>
    </location>
</feature>
<accession>A0A0J9C144</accession>
<comment type="similarity">
    <text evidence="1">Belongs to the GSP E family.</text>
</comment>
<dbReference type="PATRIC" id="fig|742734.4.peg.3121"/>
<dbReference type="CDD" id="cd01130">
    <property type="entry name" value="VirB11-like_ATPase"/>
    <property type="match status" value="1"/>
</dbReference>
<comment type="caution">
    <text evidence="4">The sequence shown here is derived from an EMBL/GenBank/DDBJ whole genome shotgun (WGS) entry which is preliminary data.</text>
</comment>
<evidence type="ECO:0000256" key="2">
    <source>
        <dbReference type="SAM" id="MobiDB-lite"/>
    </source>
</evidence>
<evidence type="ECO:0000313" key="5">
    <source>
        <dbReference type="Proteomes" id="UP000037392"/>
    </source>
</evidence>
<dbReference type="Gene3D" id="3.40.50.300">
    <property type="entry name" value="P-loop containing nucleotide triphosphate hydrolases"/>
    <property type="match status" value="1"/>
</dbReference>
<dbReference type="InterPro" id="IPR027417">
    <property type="entry name" value="P-loop_NTPase"/>
</dbReference>
<feature type="compositionally biased region" description="Basic and acidic residues" evidence="2">
    <location>
        <begin position="1"/>
        <end position="45"/>
    </location>
</feature>
<dbReference type="GO" id="GO:0016887">
    <property type="term" value="F:ATP hydrolysis activity"/>
    <property type="evidence" value="ECO:0007669"/>
    <property type="project" value="InterPro"/>
</dbReference>
<dbReference type="Pfam" id="PF00437">
    <property type="entry name" value="T2SSE"/>
    <property type="match status" value="1"/>
</dbReference>
<dbReference type="EMBL" id="ADLK01000022">
    <property type="protein sequence ID" value="KMW18813.1"/>
    <property type="molecule type" value="Genomic_DNA"/>
</dbReference>
<dbReference type="InterPro" id="IPR050921">
    <property type="entry name" value="T4SS_GSP_E_ATPase"/>
</dbReference>
<protein>
    <recommendedName>
        <fullName evidence="3">Bacterial type II secretion system protein E domain-containing protein</fullName>
    </recommendedName>
</protein>
<dbReference type="Proteomes" id="UP000037392">
    <property type="component" value="Unassembled WGS sequence"/>
</dbReference>
<feature type="region of interest" description="Disordered" evidence="2">
    <location>
        <begin position="1"/>
        <end position="69"/>
    </location>
</feature>
<evidence type="ECO:0000259" key="3">
    <source>
        <dbReference type="Pfam" id="PF00437"/>
    </source>
</evidence>
<dbReference type="PANTHER" id="PTHR30486">
    <property type="entry name" value="TWITCHING MOTILITY PROTEIN PILT"/>
    <property type="match status" value="1"/>
</dbReference>
<feature type="compositionally biased region" description="Basic and acidic residues" evidence="2">
    <location>
        <begin position="54"/>
        <end position="69"/>
    </location>
</feature>
<dbReference type="InterPro" id="IPR001482">
    <property type="entry name" value="T2SS/T4SS_dom"/>
</dbReference>
<dbReference type="Gene3D" id="3.30.450.380">
    <property type="match status" value="1"/>
</dbReference>
<sequence>MAHDRKAVGDSRRQAAREVRNRIDAEYGREEAGRRAESEWAESGRAESGSLSGREAENGAERETGRNRDGVRARLRGRIMEELTECRNMDDQELLERIDTAIRDMGQGIYLPLKERIWLRGSLYDSFRRLDILQELIDDRSVSEIMVNGAGTIFIERNGKVELWKGRFEKPEQLEDIIQQIVGRVNRVVNVSSPIVDARLEDGSRVHVVLPPVSLDGPAVTIRKFPEPITMEKLIRFGAVTREGAEFLQKLVEAGYNMFISGGTNSGKTTFLNALSAYIPTGERVITIEDSAELQITQVPNLVRMETRNANTEGEGEITMSQLIRASLRMNPSRIIVGEVRGKETLDMLQAMNTGHAGSLSTGHGNSPRDMISRLETMVLMAAELPLAAIRSQIASALDVMIHLGRLRDGSRKVLSITEIGECRNGEVELEPLYEYDREKGILRKRGELTYREKLGAAGYCQRREEGKTG</sequence>
<evidence type="ECO:0000256" key="1">
    <source>
        <dbReference type="ARBA" id="ARBA00006611"/>
    </source>
</evidence>
<proteinExistence type="inferred from homology"/>
<dbReference type="SUPFAM" id="SSF52540">
    <property type="entry name" value="P-loop containing nucleoside triphosphate hydrolases"/>
    <property type="match status" value="1"/>
</dbReference>